<dbReference type="AlphaFoldDB" id="A0A157SFY2"/>
<gene>
    <name evidence="2" type="ORF">SAMEA3906486_02440</name>
</gene>
<name>A0A157SFY2_9BORD</name>
<keyword evidence="3" id="KW-1185">Reference proteome</keyword>
<feature type="region of interest" description="Disordered" evidence="1">
    <location>
        <begin position="1"/>
        <end position="26"/>
    </location>
</feature>
<sequence>MQPLLISTSFSSVRDSSAPPARTSAASMLTSDMSLTMTATRRPSRLFRMWFSSVVLPAPRNPDRTVTGRREWEAAEVMA</sequence>
<dbReference type="EMBL" id="FKIF01000006">
    <property type="protein sequence ID" value="SAI69345.1"/>
    <property type="molecule type" value="Genomic_DNA"/>
</dbReference>
<feature type="compositionally biased region" description="Polar residues" evidence="1">
    <location>
        <begin position="1"/>
        <end position="15"/>
    </location>
</feature>
<evidence type="ECO:0000256" key="1">
    <source>
        <dbReference type="SAM" id="MobiDB-lite"/>
    </source>
</evidence>
<protein>
    <submittedName>
        <fullName evidence="2">Uncharacterized protein</fullName>
    </submittedName>
</protein>
<reference evidence="2 3" key="1">
    <citation type="submission" date="2016-04" db="EMBL/GenBank/DDBJ databases">
        <authorList>
            <consortium name="Pathogen Informatics"/>
        </authorList>
    </citation>
    <scope>NUCLEOTIDE SEQUENCE [LARGE SCALE GENOMIC DNA]</scope>
    <source>
        <strain evidence="2 3">H050680373</strain>
    </source>
</reference>
<evidence type="ECO:0000313" key="2">
    <source>
        <dbReference type="EMBL" id="SAI69345.1"/>
    </source>
</evidence>
<feature type="compositionally biased region" description="Low complexity" evidence="1">
    <location>
        <begin position="16"/>
        <end position="26"/>
    </location>
</feature>
<evidence type="ECO:0000313" key="3">
    <source>
        <dbReference type="Proteomes" id="UP000076848"/>
    </source>
</evidence>
<dbReference type="Proteomes" id="UP000076848">
    <property type="component" value="Unassembled WGS sequence"/>
</dbReference>
<organism evidence="2 3">
    <name type="scientific">Bordetella ansorpii</name>
    <dbReference type="NCBI Taxonomy" id="288768"/>
    <lineage>
        <taxon>Bacteria</taxon>
        <taxon>Pseudomonadati</taxon>
        <taxon>Pseudomonadota</taxon>
        <taxon>Betaproteobacteria</taxon>
        <taxon>Burkholderiales</taxon>
        <taxon>Alcaligenaceae</taxon>
        <taxon>Bordetella</taxon>
    </lineage>
</organism>
<proteinExistence type="predicted"/>
<accession>A0A157SFY2</accession>